<dbReference type="EMBL" id="BTCM01000001">
    <property type="protein sequence ID" value="GMK53797.1"/>
    <property type="molecule type" value="Genomic_DNA"/>
</dbReference>
<gene>
    <name evidence="2" type="ORF">CspeluHIS016_0103830</name>
</gene>
<feature type="compositionally biased region" description="Low complexity" evidence="1">
    <location>
        <begin position="211"/>
        <end position="220"/>
    </location>
</feature>
<name>A0AAD3Y9H1_9TREE</name>
<evidence type="ECO:0000313" key="3">
    <source>
        <dbReference type="Proteomes" id="UP001222932"/>
    </source>
</evidence>
<keyword evidence="3" id="KW-1185">Reference proteome</keyword>
<dbReference type="Proteomes" id="UP001222932">
    <property type="component" value="Unassembled WGS sequence"/>
</dbReference>
<dbReference type="AlphaFoldDB" id="A0AAD3Y9H1"/>
<sequence length="344" mass="37425">MLDILDEEHPYILQSVVAATPPDSLLSLRAASVALRDSVDARLAAHVLLWADGRVSSRLLPTGRLPRPLSALADRVKTLDVQAPPLRADNARASASALSHSGPTCRCGWTSTPPHDLPPLPHLETVRRWGAHTCWAPPAPRTVTHYGPALDADSGHVPERVVWYLHSPAAVSRFNRLDVGDAPRYVIGGARTGALFDMIDELGVKAEVESADAQAQAQAEGRGEVGGEHERRGKGSGEGESRRRASVADHFGALLAMLWLLDHDEDGVWTLVDAESWPQWEGRGDVEAAIRGRVARCCVVANWDKKQLEGIERKLRFLSLAEYEAEIGEVAALEGDDDHGWRFG</sequence>
<evidence type="ECO:0000313" key="2">
    <source>
        <dbReference type="EMBL" id="GMK53797.1"/>
    </source>
</evidence>
<comment type="caution">
    <text evidence="2">The sequence shown here is derived from an EMBL/GenBank/DDBJ whole genome shotgun (WGS) entry which is preliminary data.</text>
</comment>
<reference evidence="2" key="1">
    <citation type="journal article" date="2023" name="BMC Genomics">
        <title>Chromosome-level genome assemblies of Cutaneotrichosporon spp. (Trichosporonales, Basidiomycota) reveal imbalanced evolution between nucleotide sequences and chromosome synteny.</title>
        <authorList>
            <person name="Kobayashi Y."/>
            <person name="Kayamori A."/>
            <person name="Aoki K."/>
            <person name="Shiwa Y."/>
            <person name="Matsutani M."/>
            <person name="Fujita N."/>
            <person name="Sugita T."/>
            <person name="Iwasaki W."/>
            <person name="Tanaka N."/>
            <person name="Takashima M."/>
        </authorList>
    </citation>
    <scope>NUCLEOTIDE SEQUENCE</scope>
    <source>
        <strain evidence="2">HIS016</strain>
    </source>
</reference>
<organism evidence="2 3">
    <name type="scientific">Cutaneotrichosporon spelunceum</name>
    <dbReference type="NCBI Taxonomy" id="1672016"/>
    <lineage>
        <taxon>Eukaryota</taxon>
        <taxon>Fungi</taxon>
        <taxon>Dikarya</taxon>
        <taxon>Basidiomycota</taxon>
        <taxon>Agaricomycotina</taxon>
        <taxon>Tremellomycetes</taxon>
        <taxon>Trichosporonales</taxon>
        <taxon>Trichosporonaceae</taxon>
        <taxon>Cutaneotrichosporon</taxon>
    </lineage>
</organism>
<proteinExistence type="predicted"/>
<accession>A0AAD3Y9H1</accession>
<feature type="compositionally biased region" description="Basic and acidic residues" evidence="1">
    <location>
        <begin position="221"/>
        <end position="243"/>
    </location>
</feature>
<feature type="region of interest" description="Disordered" evidence="1">
    <location>
        <begin position="210"/>
        <end position="243"/>
    </location>
</feature>
<reference evidence="2" key="2">
    <citation type="submission" date="2023-06" db="EMBL/GenBank/DDBJ databases">
        <authorList>
            <person name="Kobayashi Y."/>
            <person name="Kayamori A."/>
            <person name="Aoki K."/>
            <person name="Shiwa Y."/>
            <person name="Fujita N."/>
            <person name="Sugita T."/>
            <person name="Iwasaki W."/>
            <person name="Tanaka N."/>
            <person name="Takashima M."/>
        </authorList>
    </citation>
    <scope>NUCLEOTIDE SEQUENCE</scope>
    <source>
        <strain evidence="2">HIS016</strain>
    </source>
</reference>
<protein>
    <submittedName>
        <fullName evidence="2">Uncharacterized protein</fullName>
    </submittedName>
</protein>
<evidence type="ECO:0000256" key="1">
    <source>
        <dbReference type="SAM" id="MobiDB-lite"/>
    </source>
</evidence>